<dbReference type="EMBL" id="BMEO01000011">
    <property type="protein sequence ID" value="GGG00333.1"/>
    <property type="molecule type" value="Genomic_DNA"/>
</dbReference>
<dbReference type="GO" id="GO:0004491">
    <property type="term" value="F:methylmalonate-semialdehyde dehydrogenase (acylating, NAD) activity"/>
    <property type="evidence" value="ECO:0007669"/>
    <property type="project" value="InterPro"/>
</dbReference>
<dbReference type="InterPro" id="IPR016161">
    <property type="entry name" value="Ald_DH/histidinol_DH"/>
</dbReference>
<keyword evidence="5" id="KW-1185">Reference proteome</keyword>
<dbReference type="InterPro" id="IPR016162">
    <property type="entry name" value="Ald_DH_N"/>
</dbReference>
<evidence type="ECO:0000259" key="3">
    <source>
        <dbReference type="Pfam" id="PF00171"/>
    </source>
</evidence>
<proteinExistence type="inferred from homology"/>
<dbReference type="GO" id="GO:0006210">
    <property type="term" value="P:thymine catabolic process"/>
    <property type="evidence" value="ECO:0007669"/>
    <property type="project" value="TreeGrafter"/>
</dbReference>
<dbReference type="PANTHER" id="PTHR43866:SF3">
    <property type="entry name" value="METHYLMALONATE-SEMIALDEHYDE DEHYDROGENASE [ACYLATING], MITOCHONDRIAL"/>
    <property type="match status" value="1"/>
</dbReference>
<sequence>MTRKVSMFIDGEEVTSQCTEWIPVTDPATQEVICEAPNATEDEVNRAVASAKKAFETWKNVPVTKRARMMLTYQHLLKKHHDEIAEILAEETGKNFEDAKGDVWRGIEVAEHAANMPSLMMGETVENVATNVDTYSMIQPLGVCAGMNNQGHASK</sequence>
<dbReference type="Proteomes" id="UP000605253">
    <property type="component" value="Unassembled WGS sequence"/>
</dbReference>
<comment type="caution">
    <text evidence="4">The sequence shown here is derived from an EMBL/GenBank/DDBJ whole genome shotgun (WGS) entry which is preliminary data.</text>
</comment>
<evidence type="ECO:0000313" key="4">
    <source>
        <dbReference type="EMBL" id="GGG00333.1"/>
    </source>
</evidence>
<dbReference type="InterPro" id="IPR010061">
    <property type="entry name" value="MeMal-semiAld_DH"/>
</dbReference>
<evidence type="ECO:0000256" key="2">
    <source>
        <dbReference type="ARBA" id="ARBA00023002"/>
    </source>
</evidence>
<dbReference type="GO" id="GO:0006574">
    <property type="term" value="P:L-valine catabolic process"/>
    <property type="evidence" value="ECO:0007669"/>
    <property type="project" value="TreeGrafter"/>
</dbReference>
<dbReference type="InterPro" id="IPR015590">
    <property type="entry name" value="Aldehyde_DH_dom"/>
</dbReference>
<feature type="domain" description="Aldehyde dehydrogenase" evidence="3">
    <location>
        <begin position="19"/>
        <end position="146"/>
    </location>
</feature>
<comment type="similarity">
    <text evidence="1">Belongs to the aldehyde dehydrogenase family.</text>
</comment>
<dbReference type="AlphaFoldDB" id="A0A917CW59"/>
<reference evidence="4" key="1">
    <citation type="journal article" date="2014" name="Int. J. Syst. Evol. Microbiol.">
        <title>Complete genome sequence of Corynebacterium casei LMG S-19264T (=DSM 44701T), isolated from a smear-ripened cheese.</title>
        <authorList>
            <consortium name="US DOE Joint Genome Institute (JGI-PGF)"/>
            <person name="Walter F."/>
            <person name="Albersmeier A."/>
            <person name="Kalinowski J."/>
            <person name="Ruckert C."/>
        </authorList>
    </citation>
    <scope>NUCLEOTIDE SEQUENCE</scope>
    <source>
        <strain evidence="4">CGMCC 1.12181</strain>
    </source>
</reference>
<dbReference type="Gene3D" id="3.40.605.10">
    <property type="entry name" value="Aldehyde Dehydrogenase, Chain A, domain 1"/>
    <property type="match status" value="1"/>
</dbReference>
<dbReference type="Pfam" id="PF00171">
    <property type="entry name" value="Aldedh"/>
    <property type="match status" value="1"/>
</dbReference>
<dbReference type="PANTHER" id="PTHR43866">
    <property type="entry name" value="MALONATE-SEMIALDEHYDE DEHYDROGENASE"/>
    <property type="match status" value="1"/>
</dbReference>
<name>A0A917CW59_9GAMM</name>
<keyword evidence="2" id="KW-0560">Oxidoreductase</keyword>
<gene>
    <name evidence="4" type="ORF">GCM10011365_21960</name>
</gene>
<dbReference type="SUPFAM" id="SSF53720">
    <property type="entry name" value="ALDH-like"/>
    <property type="match status" value="1"/>
</dbReference>
<organism evidence="4 5">
    <name type="scientific">Marinicella pacifica</name>
    <dbReference type="NCBI Taxonomy" id="1171543"/>
    <lineage>
        <taxon>Bacteria</taxon>
        <taxon>Pseudomonadati</taxon>
        <taxon>Pseudomonadota</taxon>
        <taxon>Gammaproteobacteria</taxon>
        <taxon>Lysobacterales</taxon>
        <taxon>Marinicellaceae</taxon>
        <taxon>Marinicella</taxon>
    </lineage>
</organism>
<evidence type="ECO:0000313" key="5">
    <source>
        <dbReference type="Proteomes" id="UP000605253"/>
    </source>
</evidence>
<protein>
    <recommendedName>
        <fullName evidence="3">Aldehyde dehydrogenase domain-containing protein</fullName>
    </recommendedName>
</protein>
<accession>A0A917CW59</accession>
<evidence type="ECO:0000256" key="1">
    <source>
        <dbReference type="ARBA" id="ARBA00009986"/>
    </source>
</evidence>
<reference evidence="4" key="2">
    <citation type="submission" date="2020-09" db="EMBL/GenBank/DDBJ databases">
        <authorList>
            <person name="Sun Q."/>
            <person name="Zhou Y."/>
        </authorList>
    </citation>
    <scope>NUCLEOTIDE SEQUENCE</scope>
    <source>
        <strain evidence="4">CGMCC 1.12181</strain>
    </source>
</reference>